<dbReference type="Proteomes" id="UP000001803">
    <property type="component" value="Chromosome"/>
</dbReference>
<dbReference type="RefSeq" id="WP_012671650.1">
    <property type="nucleotide sequence ID" value="NC_012225.1"/>
</dbReference>
<evidence type="ECO:0000313" key="2">
    <source>
        <dbReference type="Proteomes" id="UP000001803"/>
    </source>
</evidence>
<dbReference type="KEGG" id="bhy:BHWA1_02159"/>
<gene>
    <name evidence="1" type="ordered locus">BHWA1_02159</name>
</gene>
<organism evidence="1 2">
    <name type="scientific">Brachyspira hyodysenteriae (strain ATCC 49526 / WA1)</name>
    <dbReference type="NCBI Taxonomy" id="565034"/>
    <lineage>
        <taxon>Bacteria</taxon>
        <taxon>Pseudomonadati</taxon>
        <taxon>Spirochaetota</taxon>
        <taxon>Spirochaetia</taxon>
        <taxon>Brachyspirales</taxon>
        <taxon>Brachyspiraceae</taxon>
        <taxon>Brachyspira</taxon>
    </lineage>
</organism>
<keyword evidence="2" id="KW-1185">Reference proteome</keyword>
<name>A0A3B6VCS2_BRAHW</name>
<dbReference type="AlphaFoldDB" id="A0A3B6VCS2"/>
<dbReference type="GeneID" id="63963314"/>
<evidence type="ECO:0000313" key="1">
    <source>
        <dbReference type="EMBL" id="ACN84617.1"/>
    </source>
</evidence>
<dbReference type="EMBL" id="CP001357">
    <property type="protein sequence ID" value="ACN84617.1"/>
    <property type="molecule type" value="Genomic_DNA"/>
</dbReference>
<reference evidence="1 2" key="1">
    <citation type="journal article" date="2009" name="PLoS ONE">
        <title>Genome sequence of the pathogenic intestinal spirochete Brachyspira hyodysenteriae reveals adaptations to its lifestyle in the porcine large intestine.</title>
        <authorList>
            <person name="Bellgard M.I."/>
            <person name="Wanchanthuek P."/>
            <person name="La T."/>
            <person name="Ryan K."/>
            <person name="Moolhuijzen P."/>
            <person name="Albertyn Z."/>
            <person name="Shaban B."/>
            <person name="Motro Y."/>
            <person name="Dunn D.S."/>
            <person name="Schibeci D."/>
            <person name="Hunter A."/>
            <person name="Barrero R."/>
            <person name="Phillips N.D."/>
            <person name="Hampson D.J."/>
        </authorList>
    </citation>
    <scope>NUCLEOTIDE SEQUENCE [LARGE SCALE GENOMIC DNA]</scope>
    <source>
        <strain evidence="2">ATCC 49526 / WA1</strain>
    </source>
</reference>
<dbReference type="STRING" id="565034.BHWA1_02159"/>
<proteinExistence type="predicted"/>
<protein>
    <submittedName>
        <fullName evidence="1">Uncharacterized protein</fullName>
    </submittedName>
</protein>
<accession>A0A3B6VCS2</accession>
<sequence length="129" mass="15120">MEYKIKVKKKYLTGINRIIIFSIMNGINNPRDLFCNALNIFYKDTVIKYILKLMNVHLICIREGENGKGFYLNKDFDGEYCNIKLENNIDLNCTEIEYIKNIFRNNLSDKNILRALDFKDAANKLLGVQ</sequence>